<dbReference type="PROSITE" id="PS51194">
    <property type="entry name" value="HELICASE_CTER"/>
    <property type="match status" value="1"/>
</dbReference>
<evidence type="ECO:0000313" key="15">
    <source>
        <dbReference type="Proteomes" id="UP000886523"/>
    </source>
</evidence>
<comment type="caution">
    <text evidence="14">The sequence shown here is derived from an EMBL/GenBank/DDBJ whole genome shotgun (WGS) entry which is preliminary data.</text>
</comment>
<evidence type="ECO:0000259" key="12">
    <source>
        <dbReference type="PROSITE" id="PS51192"/>
    </source>
</evidence>
<keyword evidence="2" id="KW-0690">Ribosome biogenesis</keyword>
<dbReference type="PANTHER" id="PTHR24031">
    <property type="entry name" value="RNA HELICASE"/>
    <property type="match status" value="1"/>
</dbReference>
<organism evidence="14 15">
    <name type="scientific">Hydnum rufescens UP504</name>
    <dbReference type="NCBI Taxonomy" id="1448309"/>
    <lineage>
        <taxon>Eukaryota</taxon>
        <taxon>Fungi</taxon>
        <taxon>Dikarya</taxon>
        <taxon>Basidiomycota</taxon>
        <taxon>Agaricomycotina</taxon>
        <taxon>Agaricomycetes</taxon>
        <taxon>Cantharellales</taxon>
        <taxon>Hydnaceae</taxon>
        <taxon>Hydnum</taxon>
    </lineage>
</organism>
<evidence type="ECO:0000256" key="10">
    <source>
        <dbReference type="RuleBase" id="RU365068"/>
    </source>
</evidence>
<comment type="domain">
    <text evidence="10">The Q motif is unique to and characteristic of the DEAD box family of RNA helicases and controls ATP binding and hydrolysis.</text>
</comment>
<dbReference type="InterPro" id="IPR000629">
    <property type="entry name" value="RNA-helicase_DEAD-box_CS"/>
</dbReference>
<evidence type="ECO:0000313" key="14">
    <source>
        <dbReference type="EMBL" id="KAF9514987.1"/>
    </source>
</evidence>
<accession>A0A9P6DV60</accession>
<evidence type="ECO:0000256" key="6">
    <source>
        <dbReference type="ARBA" id="ARBA00022806"/>
    </source>
</evidence>
<comment type="catalytic activity">
    <reaction evidence="10">
        <text>ATP + H2O = ADP + phosphate + H(+)</text>
        <dbReference type="Rhea" id="RHEA:13065"/>
        <dbReference type="ChEBI" id="CHEBI:15377"/>
        <dbReference type="ChEBI" id="CHEBI:15378"/>
        <dbReference type="ChEBI" id="CHEBI:30616"/>
        <dbReference type="ChEBI" id="CHEBI:43474"/>
        <dbReference type="ChEBI" id="CHEBI:456216"/>
        <dbReference type="EC" id="3.6.4.13"/>
    </reaction>
</comment>
<dbReference type="OrthoDB" id="10259640at2759"/>
<keyword evidence="6 9" id="KW-0347">Helicase</keyword>
<dbReference type="EMBL" id="MU128954">
    <property type="protein sequence ID" value="KAF9514987.1"/>
    <property type="molecule type" value="Genomic_DNA"/>
</dbReference>
<dbReference type="Gene3D" id="3.40.50.300">
    <property type="entry name" value="P-loop containing nucleotide triphosphate hydrolases"/>
    <property type="match status" value="2"/>
</dbReference>
<dbReference type="InterPro" id="IPR025313">
    <property type="entry name" value="SPB4-like_CTE"/>
</dbReference>
<proteinExistence type="inferred from homology"/>
<evidence type="ECO:0000259" key="13">
    <source>
        <dbReference type="PROSITE" id="PS51194"/>
    </source>
</evidence>
<dbReference type="PROSITE" id="PS51192">
    <property type="entry name" value="HELICASE_ATP_BIND_1"/>
    <property type="match status" value="1"/>
</dbReference>
<dbReference type="SMART" id="SM00490">
    <property type="entry name" value="HELICc"/>
    <property type="match status" value="1"/>
</dbReference>
<dbReference type="Pfam" id="PF00270">
    <property type="entry name" value="DEAD"/>
    <property type="match status" value="1"/>
</dbReference>
<dbReference type="AlphaFoldDB" id="A0A9P6DV60"/>
<feature type="compositionally biased region" description="Basic and acidic residues" evidence="11">
    <location>
        <begin position="695"/>
        <end position="711"/>
    </location>
</feature>
<dbReference type="Proteomes" id="UP000886523">
    <property type="component" value="Unassembled WGS sequence"/>
</dbReference>
<dbReference type="Pfam" id="PF13959">
    <property type="entry name" value="CTE_SPB4"/>
    <property type="match status" value="1"/>
</dbReference>
<feature type="domain" description="Helicase C-terminal" evidence="13">
    <location>
        <begin position="295"/>
        <end position="447"/>
    </location>
</feature>
<dbReference type="SMART" id="SM00487">
    <property type="entry name" value="DEXDc"/>
    <property type="match status" value="1"/>
</dbReference>
<dbReference type="PROSITE" id="PS00039">
    <property type="entry name" value="DEAD_ATP_HELICASE"/>
    <property type="match status" value="1"/>
</dbReference>
<dbReference type="CDD" id="cd17941">
    <property type="entry name" value="DEADc_DDX10"/>
    <property type="match status" value="1"/>
</dbReference>
<keyword evidence="8 10" id="KW-0694">RNA-binding</keyword>
<sequence>MPVPHRSHNAKAGPGPSTKRIKVVKGKPKTGKAVKEMRRKMEVAKFKGLEDAALNFVASPDLELFSDLPISDLTKRGLKKAFFVKMTDIQTKSIPISLKNRDVLGAARTGSGKTLAFLVPVLETLYRNKWGPQDGLGALILSPTRELAIQIFDVLRAIGGYHSFSAGLVIGGKNLKDEAERLARMNILVATPGRLLQHMDQTVGFECDNLQILVLDEADRILDMGFAKALNAILGHLPKSRQTLLFSATQTESVKDLARLSLTNPEMVGVKEEAHDAATPKNLVQHYLLCTLDKKLDTLFSFIKTHLEVKAIVFLSSCKQVQFVYETFCKLHPGIPLLHLHGKQKQTKRLDTFQRFTSMKSAFLFATDIAARGLDFPAVDWVIQLDAPEDAETYIHRVGRTARYQRKGQSLLFLLPSEEEGMLRALTTKAITPEKIQPKESKTISIQNQLQSFAFQDPELKYLGQRAFVSYVRSVHLHKDKEIFKIAELPLKEFAISLGLPGAPKVKFVNKDVASRKKNVQHIAPVPVGVAEEEDPGVASSGEEETHIPSKGSGDPGSSGKDKTVRTKYDRMFERTNQNILSEHYGKLVDRAGDDLVGFGDEEEDFITLKRANHELPPSLQDPNIVTENLSKRKRRALASKKALAKNAPNFASKLIFDEDGNAHNAYAMENDVEFRKGDVAAAGRVFAETERAKLKDADVQDKQLAKEKKQEKKRKRKEREAAERGDTERLAPVLMPVPDDGYVSPTFDLPDESDNDEALPPPPKRRRGASINAPSKNVSRALADDEELALQLLYARR</sequence>
<name>A0A9P6DV60_9AGAM</name>
<comment type="subcellular location">
    <subcellularLocation>
        <location evidence="1">Nucleus</location>
        <location evidence="1">Nucleolus</location>
    </subcellularLocation>
</comment>
<dbReference type="GO" id="GO:0005524">
    <property type="term" value="F:ATP binding"/>
    <property type="evidence" value="ECO:0007669"/>
    <property type="project" value="UniProtKB-UniRule"/>
</dbReference>
<dbReference type="GO" id="GO:0016787">
    <property type="term" value="F:hydrolase activity"/>
    <property type="evidence" value="ECO:0007669"/>
    <property type="project" value="UniProtKB-KW"/>
</dbReference>
<dbReference type="GO" id="GO:0006364">
    <property type="term" value="P:rRNA processing"/>
    <property type="evidence" value="ECO:0007669"/>
    <property type="project" value="UniProtKB-KW"/>
</dbReference>
<evidence type="ECO:0000256" key="8">
    <source>
        <dbReference type="ARBA" id="ARBA00022884"/>
    </source>
</evidence>
<evidence type="ECO:0000256" key="4">
    <source>
        <dbReference type="ARBA" id="ARBA00022741"/>
    </source>
</evidence>
<dbReference type="Pfam" id="PF00271">
    <property type="entry name" value="Helicase_C"/>
    <property type="match status" value="1"/>
</dbReference>
<feature type="region of interest" description="Disordered" evidence="11">
    <location>
        <begin position="529"/>
        <end position="564"/>
    </location>
</feature>
<keyword evidence="4 9" id="KW-0547">Nucleotide-binding</keyword>
<reference evidence="14" key="1">
    <citation type="journal article" date="2020" name="Nat. Commun.">
        <title>Large-scale genome sequencing of mycorrhizal fungi provides insights into the early evolution of symbiotic traits.</title>
        <authorList>
            <person name="Miyauchi S."/>
            <person name="Kiss E."/>
            <person name="Kuo A."/>
            <person name="Drula E."/>
            <person name="Kohler A."/>
            <person name="Sanchez-Garcia M."/>
            <person name="Morin E."/>
            <person name="Andreopoulos B."/>
            <person name="Barry K.W."/>
            <person name="Bonito G."/>
            <person name="Buee M."/>
            <person name="Carver A."/>
            <person name="Chen C."/>
            <person name="Cichocki N."/>
            <person name="Clum A."/>
            <person name="Culley D."/>
            <person name="Crous P.W."/>
            <person name="Fauchery L."/>
            <person name="Girlanda M."/>
            <person name="Hayes R.D."/>
            <person name="Keri Z."/>
            <person name="LaButti K."/>
            <person name="Lipzen A."/>
            <person name="Lombard V."/>
            <person name="Magnuson J."/>
            <person name="Maillard F."/>
            <person name="Murat C."/>
            <person name="Nolan M."/>
            <person name="Ohm R.A."/>
            <person name="Pangilinan J."/>
            <person name="Pereira M.F."/>
            <person name="Perotto S."/>
            <person name="Peter M."/>
            <person name="Pfister S."/>
            <person name="Riley R."/>
            <person name="Sitrit Y."/>
            <person name="Stielow J.B."/>
            <person name="Szollosi G."/>
            <person name="Zifcakova L."/>
            <person name="Stursova M."/>
            <person name="Spatafora J.W."/>
            <person name="Tedersoo L."/>
            <person name="Vaario L.M."/>
            <person name="Yamada A."/>
            <person name="Yan M."/>
            <person name="Wang P."/>
            <person name="Xu J."/>
            <person name="Bruns T."/>
            <person name="Baldrian P."/>
            <person name="Vilgalys R."/>
            <person name="Dunand C."/>
            <person name="Henrissat B."/>
            <person name="Grigoriev I.V."/>
            <person name="Hibbett D."/>
            <person name="Nagy L.G."/>
            <person name="Martin F.M."/>
        </authorList>
    </citation>
    <scope>NUCLEOTIDE SEQUENCE</scope>
    <source>
        <strain evidence="14">UP504</strain>
    </source>
</reference>
<evidence type="ECO:0000256" key="1">
    <source>
        <dbReference type="ARBA" id="ARBA00004604"/>
    </source>
</evidence>
<dbReference type="SUPFAM" id="SSF52540">
    <property type="entry name" value="P-loop containing nucleoside triphosphate hydrolases"/>
    <property type="match status" value="1"/>
</dbReference>
<evidence type="ECO:0000256" key="11">
    <source>
        <dbReference type="SAM" id="MobiDB-lite"/>
    </source>
</evidence>
<evidence type="ECO:0000256" key="9">
    <source>
        <dbReference type="RuleBase" id="RU000492"/>
    </source>
</evidence>
<dbReference type="InterPro" id="IPR001650">
    <property type="entry name" value="Helicase_C-like"/>
</dbReference>
<protein>
    <recommendedName>
        <fullName evidence="10">ATP-dependent RNA helicase</fullName>
        <ecNumber evidence="10">3.6.4.13</ecNumber>
    </recommendedName>
</protein>
<dbReference type="GO" id="GO:0003723">
    <property type="term" value="F:RNA binding"/>
    <property type="evidence" value="ECO:0007669"/>
    <property type="project" value="UniProtKB-UniRule"/>
</dbReference>
<dbReference type="InterPro" id="IPR014001">
    <property type="entry name" value="Helicase_ATP-bd"/>
</dbReference>
<feature type="domain" description="Helicase ATP-binding" evidence="12">
    <location>
        <begin position="94"/>
        <end position="268"/>
    </location>
</feature>
<comment type="similarity">
    <text evidence="9">Belongs to the DEAD box helicase family.</text>
</comment>
<gene>
    <name evidence="14" type="ORF">BS47DRAFT_1294468</name>
</gene>
<evidence type="ECO:0000256" key="3">
    <source>
        <dbReference type="ARBA" id="ARBA00022552"/>
    </source>
</evidence>
<comment type="function">
    <text evidence="10">RNA helicase.</text>
</comment>
<dbReference type="CDD" id="cd18787">
    <property type="entry name" value="SF2_C_DEAD"/>
    <property type="match status" value="1"/>
</dbReference>
<dbReference type="EC" id="3.6.4.13" evidence="10"/>
<dbReference type="GO" id="GO:0005730">
    <property type="term" value="C:nucleolus"/>
    <property type="evidence" value="ECO:0007669"/>
    <property type="project" value="UniProtKB-SubCell"/>
</dbReference>
<evidence type="ECO:0000256" key="5">
    <source>
        <dbReference type="ARBA" id="ARBA00022801"/>
    </source>
</evidence>
<evidence type="ECO:0000256" key="7">
    <source>
        <dbReference type="ARBA" id="ARBA00022840"/>
    </source>
</evidence>
<keyword evidence="15" id="KW-1185">Reference proteome</keyword>
<keyword evidence="7 9" id="KW-0067">ATP-binding</keyword>
<evidence type="ECO:0000256" key="2">
    <source>
        <dbReference type="ARBA" id="ARBA00022517"/>
    </source>
</evidence>
<dbReference type="GO" id="GO:0003724">
    <property type="term" value="F:RNA helicase activity"/>
    <property type="evidence" value="ECO:0007669"/>
    <property type="project" value="UniProtKB-EC"/>
</dbReference>
<dbReference type="InterPro" id="IPR027417">
    <property type="entry name" value="P-loop_NTPase"/>
</dbReference>
<feature type="region of interest" description="Disordered" evidence="11">
    <location>
        <begin position="695"/>
        <end position="780"/>
    </location>
</feature>
<dbReference type="InterPro" id="IPR011545">
    <property type="entry name" value="DEAD/DEAH_box_helicase_dom"/>
</dbReference>
<feature type="compositionally biased region" description="Low complexity" evidence="11">
    <location>
        <begin position="549"/>
        <end position="559"/>
    </location>
</feature>
<keyword evidence="5 9" id="KW-0378">Hydrolase</keyword>
<feature type="compositionally biased region" description="Basic residues" evidence="11">
    <location>
        <begin position="19"/>
        <end position="29"/>
    </location>
</feature>
<feature type="compositionally biased region" description="Basic and acidic residues" evidence="11">
    <location>
        <begin position="719"/>
        <end position="730"/>
    </location>
</feature>
<keyword evidence="3" id="KW-0698">rRNA processing</keyword>
<feature type="region of interest" description="Disordered" evidence="11">
    <location>
        <begin position="1"/>
        <end position="29"/>
    </location>
</feature>
<dbReference type="SMART" id="SM01178">
    <property type="entry name" value="DUF4217"/>
    <property type="match status" value="1"/>
</dbReference>